<dbReference type="Proteomes" id="UP000033475">
    <property type="component" value="Unassembled WGS sequence"/>
</dbReference>
<dbReference type="InterPro" id="IPR010982">
    <property type="entry name" value="Lambda_DNA-bd_dom_sf"/>
</dbReference>
<protein>
    <submittedName>
        <fullName evidence="1">Putative transcriptional regulator</fullName>
    </submittedName>
</protein>
<sequence length="105" mass="11950">MEKFTDYLKEKLQNEEVLVAYINEALEQYSLDHNKELFLATLKEAIIARGGVAKISEEAHINRQHIYKMLSSKGNPSFDNIGSLLNTLGLQLKVETRAACYNNTF</sequence>
<dbReference type="GO" id="GO:0003677">
    <property type="term" value="F:DNA binding"/>
    <property type="evidence" value="ECO:0007669"/>
    <property type="project" value="InterPro"/>
</dbReference>
<reference evidence="1 2" key="1">
    <citation type="submission" date="2015-01" db="EMBL/GenBank/DDBJ databases">
        <title>Genome Sequencing of Rickettsiales.</title>
        <authorList>
            <person name="Daugherty S.C."/>
            <person name="Su Q."/>
            <person name="Abolude K."/>
            <person name="Beier-Sexton M."/>
            <person name="Carlyon J.A."/>
            <person name="Carter R."/>
            <person name="Day N.P."/>
            <person name="Dumler S.J."/>
            <person name="Dyachenko V."/>
            <person name="Godinez A."/>
            <person name="Kurtti T.J."/>
            <person name="Lichay M."/>
            <person name="Mullins K.E."/>
            <person name="Ott S."/>
            <person name="Pappas-Brown V."/>
            <person name="Paris D.H."/>
            <person name="Patel P."/>
            <person name="Richards A.L."/>
            <person name="Sadzewicz L."/>
            <person name="Sears K."/>
            <person name="Seidman D."/>
            <person name="Sengamalay N."/>
            <person name="Stenos J."/>
            <person name="Tallon L.J."/>
            <person name="Vincent G."/>
            <person name="Fraser C.M."/>
            <person name="Munderloh U."/>
            <person name="Dunning-Hotopp J.C."/>
        </authorList>
    </citation>
    <scope>NUCLEOTIDE SEQUENCE [LARGE SCALE GENOMIC DNA]</scope>
    <source>
        <strain evidence="1 2">Pedreira</strain>
    </source>
</reference>
<dbReference type="InterPro" id="IPR014057">
    <property type="entry name" value="HI1420"/>
</dbReference>
<gene>
    <name evidence="1" type="ORF">RFEPED_1041</name>
</gene>
<evidence type="ECO:0000313" key="2">
    <source>
        <dbReference type="Proteomes" id="UP000033475"/>
    </source>
</evidence>
<proteinExistence type="predicted"/>
<dbReference type="SUPFAM" id="SSF47413">
    <property type="entry name" value="lambda repressor-like DNA-binding domains"/>
    <property type="match status" value="1"/>
</dbReference>
<dbReference type="Pfam" id="PF21716">
    <property type="entry name" value="dnstrm_HI1420"/>
    <property type="match status" value="1"/>
</dbReference>
<evidence type="ECO:0000313" key="1">
    <source>
        <dbReference type="EMBL" id="KJV58650.1"/>
    </source>
</evidence>
<accession>A0A0F3MSE5</accession>
<organism evidence="1 2">
    <name type="scientific">Rickettsia felis str. Pedreira</name>
    <dbReference type="NCBI Taxonomy" id="1359196"/>
    <lineage>
        <taxon>Bacteria</taxon>
        <taxon>Pseudomonadati</taxon>
        <taxon>Pseudomonadota</taxon>
        <taxon>Alphaproteobacteria</taxon>
        <taxon>Rickettsiales</taxon>
        <taxon>Rickettsiaceae</taxon>
        <taxon>Rickettsieae</taxon>
        <taxon>Rickettsia</taxon>
        <taxon>spotted fever group</taxon>
    </lineage>
</organism>
<dbReference type="PANTHER" id="PTHR40275">
    <property type="entry name" value="SSL7038 PROTEIN"/>
    <property type="match status" value="1"/>
</dbReference>
<comment type="caution">
    <text evidence="1">The sequence shown here is derived from an EMBL/GenBank/DDBJ whole genome shotgun (WGS) entry which is preliminary data.</text>
</comment>
<name>A0A0F3MSE5_RICFI</name>
<dbReference type="PANTHER" id="PTHR40275:SF1">
    <property type="entry name" value="SSL7038 PROTEIN"/>
    <property type="match status" value="1"/>
</dbReference>
<dbReference type="PATRIC" id="fig|1359196.3.peg.1009"/>
<dbReference type="AlphaFoldDB" id="A0A0F3MSE5"/>
<dbReference type="EMBL" id="LANQ01000001">
    <property type="protein sequence ID" value="KJV58650.1"/>
    <property type="molecule type" value="Genomic_DNA"/>
</dbReference>
<dbReference type="RefSeq" id="WP_011271616.1">
    <property type="nucleotide sequence ID" value="NZ_LANQ01000001.1"/>
</dbReference>